<dbReference type="InterPro" id="IPR036291">
    <property type="entry name" value="NAD(P)-bd_dom_sf"/>
</dbReference>
<dbReference type="GO" id="GO:0008270">
    <property type="term" value="F:zinc ion binding"/>
    <property type="evidence" value="ECO:0007669"/>
    <property type="project" value="InterPro"/>
</dbReference>
<protein>
    <submittedName>
        <fullName evidence="2">Oxidoreductase</fullName>
    </submittedName>
</protein>
<evidence type="ECO:0000313" key="3">
    <source>
        <dbReference type="Proteomes" id="UP000619479"/>
    </source>
</evidence>
<name>A0A919IEU4_9ACTN</name>
<comment type="caution">
    <text evidence="2">The sequence shown here is derived from an EMBL/GenBank/DDBJ whole genome shotgun (WGS) entry which is preliminary data.</text>
</comment>
<dbReference type="InterPro" id="IPR020843">
    <property type="entry name" value="ER"/>
</dbReference>
<reference evidence="2" key="1">
    <citation type="submission" date="2021-01" db="EMBL/GenBank/DDBJ databases">
        <title>Whole genome shotgun sequence of Actinoplanes cyaneus NBRC 14990.</title>
        <authorList>
            <person name="Komaki H."/>
            <person name="Tamura T."/>
        </authorList>
    </citation>
    <scope>NUCLEOTIDE SEQUENCE</scope>
    <source>
        <strain evidence="2">NBRC 14990</strain>
    </source>
</reference>
<dbReference type="RefSeq" id="WP_203740260.1">
    <property type="nucleotide sequence ID" value="NZ_BAAAUC010000025.1"/>
</dbReference>
<dbReference type="EMBL" id="BOMH01000018">
    <property type="protein sequence ID" value="GID64740.1"/>
    <property type="molecule type" value="Genomic_DNA"/>
</dbReference>
<evidence type="ECO:0000313" key="2">
    <source>
        <dbReference type="EMBL" id="GID64740.1"/>
    </source>
</evidence>
<accession>A0A919IEU4</accession>
<dbReference type="InterPro" id="IPR013154">
    <property type="entry name" value="ADH-like_N"/>
</dbReference>
<feature type="domain" description="Enoyl reductase (ER)" evidence="1">
    <location>
        <begin position="10"/>
        <end position="319"/>
    </location>
</feature>
<dbReference type="Gene3D" id="3.40.50.720">
    <property type="entry name" value="NAD(P)-binding Rossmann-like Domain"/>
    <property type="match status" value="1"/>
</dbReference>
<gene>
    <name evidence="2" type="ORF">Acy02nite_26210</name>
</gene>
<dbReference type="PANTHER" id="PTHR43677:SF4">
    <property type="entry name" value="QUINONE OXIDOREDUCTASE-LIKE PROTEIN 2"/>
    <property type="match status" value="1"/>
</dbReference>
<dbReference type="PROSITE" id="PS01162">
    <property type="entry name" value="QOR_ZETA_CRYSTAL"/>
    <property type="match status" value="1"/>
</dbReference>
<dbReference type="AlphaFoldDB" id="A0A919IEU4"/>
<dbReference type="SUPFAM" id="SSF50129">
    <property type="entry name" value="GroES-like"/>
    <property type="match status" value="1"/>
</dbReference>
<dbReference type="Pfam" id="PF08240">
    <property type="entry name" value="ADH_N"/>
    <property type="match status" value="1"/>
</dbReference>
<dbReference type="Pfam" id="PF00107">
    <property type="entry name" value="ADH_zinc_N"/>
    <property type="match status" value="1"/>
</dbReference>
<dbReference type="InterPro" id="IPR002364">
    <property type="entry name" value="Quin_OxRdtase/zeta-crystal_CS"/>
</dbReference>
<dbReference type="SMART" id="SM00829">
    <property type="entry name" value="PKS_ER"/>
    <property type="match status" value="1"/>
</dbReference>
<dbReference type="Proteomes" id="UP000619479">
    <property type="component" value="Unassembled WGS sequence"/>
</dbReference>
<keyword evidence="3" id="KW-1185">Reference proteome</keyword>
<dbReference type="GO" id="GO:0016491">
    <property type="term" value="F:oxidoreductase activity"/>
    <property type="evidence" value="ECO:0007669"/>
    <property type="project" value="InterPro"/>
</dbReference>
<sequence length="321" mass="33428">MRRVRYHEFGGPEVLTVEEAAVPVPGDGQVLIRVEAVGVNFVDTWFRRGGEGIFRRPLPGRPTGDVVGVITEVGPGVGPELVGRRVAALAEDAYAEFVLADAGWLAEVPAGLTVADAVMLPMAAPVALRVLRSAGVRPGESVLVHAAAGGIGHLIVQLARELGAGVVAGAASGGKLEFVRSLGADLAVDYGLPDWPQRVREAAPAGVDVVLDAVGGDVLRQALGLLAPFGRAVVYGAAAGGADEVPVASLFALRTVTGFNLTAWRLFAPEAAREEMSEVAALFARGRIRTAVSAELPLEEAATAHKLMEERSHTGRLLLRP</sequence>
<dbReference type="PANTHER" id="PTHR43677">
    <property type="entry name" value="SHORT-CHAIN DEHYDROGENASE/REDUCTASE"/>
    <property type="match status" value="1"/>
</dbReference>
<dbReference type="Gene3D" id="3.90.180.10">
    <property type="entry name" value="Medium-chain alcohol dehydrogenases, catalytic domain"/>
    <property type="match status" value="1"/>
</dbReference>
<organism evidence="2 3">
    <name type="scientific">Actinoplanes cyaneus</name>
    <dbReference type="NCBI Taxonomy" id="52696"/>
    <lineage>
        <taxon>Bacteria</taxon>
        <taxon>Bacillati</taxon>
        <taxon>Actinomycetota</taxon>
        <taxon>Actinomycetes</taxon>
        <taxon>Micromonosporales</taxon>
        <taxon>Micromonosporaceae</taxon>
        <taxon>Actinoplanes</taxon>
    </lineage>
</organism>
<proteinExistence type="predicted"/>
<evidence type="ECO:0000259" key="1">
    <source>
        <dbReference type="SMART" id="SM00829"/>
    </source>
</evidence>
<dbReference type="InterPro" id="IPR051397">
    <property type="entry name" value="Zn-ADH-like_protein"/>
</dbReference>
<dbReference type="InterPro" id="IPR013149">
    <property type="entry name" value="ADH-like_C"/>
</dbReference>
<dbReference type="SUPFAM" id="SSF51735">
    <property type="entry name" value="NAD(P)-binding Rossmann-fold domains"/>
    <property type="match status" value="1"/>
</dbReference>
<dbReference type="InterPro" id="IPR011032">
    <property type="entry name" value="GroES-like_sf"/>
</dbReference>